<gene>
    <name evidence="1" type="ORF">DSCOOX_30210</name>
</gene>
<sequence>MGADIRRERRFTCDLRRCCEFAGSGDTHNDLRSAASLLSGDLVFGFEPYARTVSFTLMRKGSPCLTSRLSTVPFPR</sequence>
<keyword evidence="2" id="KW-1185">Reference proteome</keyword>
<protein>
    <submittedName>
        <fullName evidence="1">Uncharacterized protein</fullName>
    </submittedName>
</protein>
<accession>A0A5K8ABC4</accession>
<evidence type="ECO:0000313" key="1">
    <source>
        <dbReference type="EMBL" id="BBO89841.1"/>
    </source>
</evidence>
<proteinExistence type="predicted"/>
<name>A0A5K8ABC4_9BACT</name>
<evidence type="ECO:0000313" key="2">
    <source>
        <dbReference type="Proteomes" id="UP000422108"/>
    </source>
</evidence>
<reference evidence="1 2" key="1">
    <citation type="submission" date="2019-11" db="EMBL/GenBank/DDBJ databases">
        <title>Comparative genomics of hydrocarbon-degrading Desulfosarcina strains.</title>
        <authorList>
            <person name="Watanabe M."/>
            <person name="Kojima H."/>
            <person name="Fukui M."/>
        </authorList>
    </citation>
    <scope>NUCLEOTIDE SEQUENCE [LARGE SCALE GENOMIC DNA]</scope>
    <source>
        <strain evidence="2">oXyS1</strain>
    </source>
</reference>
<dbReference type="Proteomes" id="UP000422108">
    <property type="component" value="Chromosome"/>
</dbReference>
<dbReference type="EMBL" id="AP021879">
    <property type="protein sequence ID" value="BBO89841.1"/>
    <property type="molecule type" value="Genomic_DNA"/>
</dbReference>
<organism evidence="1 2">
    <name type="scientific">Desulfosarcina ovata subsp. ovata</name>
    <dbReference type="NCBI Taxonomy" id="2752305"/>
    <lineage>
        <taxon>Bacteria</taxon>
        <taxon>Pseudomonadati</taxon>
        <taxon>Thermodesulfobacteriota</taxon>
        <taxon>Desulfobacteria</taxon>
        <taxon>Desulfobacterales</taxon>
        <taxon>Desulfosarcinaceae</taxon>
        <taxon>Desulfosarcina</taxon>
    </lineage>
</organism>
<dbReference type="AlphaFoldDB" id="A0A5K8ABC4"/>